<reference evidence="2 3" key="1">
    <citation type="submission" date="2022-03" db="EMBL/GenBank/DDBJ databases">
        <authorList>
            <person name="Macdonald S."/>
            <person name="Ahmed S."/>
            <person name="Newling K."/>
        </authorList>
    </citation>
    <scope>NUCLEOTIDE SEQUENCE [LARGE SCALE GENOMIC DNA]</scope>
</reference>
<dbReference type="AlphaFoldDB" id="A0ABC8KHM7"/>
<organism evidence="2 3">
    <name type="scientific">Eruca vesicaria subsp. sativa</name>
    <name type="common">Garden rocket</name>
    <name type="synonym">Eruca sativa</name>
    <dbReference type="NCBI Taxonomy" id="29727"/>
    <lineage>
        <taxon>Eukaryota</taxon>
        <taxon>Viridiplantae</taxon>
        <taxon>Streptophyta</taxon>
        <taxon>Embryophyta</taxon>
        <taxon>Tracheophyta</taxon>
        <taxon>Spermatophyta</taxon>
        <taxon>Magnoliopsida</taxon>
        <taxon>eudicotyledons</taxon>
        <taxon>Gunneridae</taxon>
        <taxon>Pentapetalae</taxon>
        <taxon>rosids</taxon>
        <taxon>malvids</taxon>
        <taxon>Brassicales</taxon>
        <taxon>Brassicaceae</taxon>
        <taxon>Brassiceae</taxon>
        <taxon>Eruca</taxon>
    </lineage>
</organism>
<comment type="caution">
    <text evidence="2">The sequence shown here is derived from an EMBL/GenBank/DDBJ whole genome shotgun (WGS) entry which is preliminary data.</text>
</comment>
<feature type="region of interest" description="Disordered" evidence="1">
    <location>
        <begin position="1"/>
        <end position="58"/>
    </location>
</feature>
<proteinExistence type="predicted"/>
<evidence type="ECO:0000313" key="2">
    <source>
        <dbReference type="EMBL" id="CAH8355089.1"/>
    </source>
</evidence>
<protein>
    <submittedName>
        <fullName evidence="2">Uncharacterized protein</fullName>
    </submittedName>
</protein>
<sequence>MPPKKKHRNALRGSSKMARLQTGSKPSISVNSLKKKSPIAGAARPDAETVTEVTVETSSPVITDKENETQAVSLSQSPDLSVLPSDIQTVKEDITPATSGETVKKLRTVVGRSR</sequence>
<accession>A0ABC8KHM7</accession>
<keyword evidence="3" id="KW-1185">Reference proteome</keyword>
<dbReference type="EMBL" id="CAKOAT010202932">
    <property type="protein sequence ID" value="CAH8355089.1"/>
    <property type="molecule type" value="Genomic_DNA"/>
</dbReference>
<evidence type="ECO:0000256" key="1">
    <source>
        <dbReference type="SAM" id="MobiDB-lite"/>
    </source>
</evidence>
<name>A0ABC8KHM7_ERUVS</name>
<feature type="compositionally biased region" description="Basic residues" evidence="1">
    <location>
        <begin position="1"/>
        <end position="10"/>
    </location>
</feature>
<feature type="compositionally biased region" description="Low complexity" evidence="1">
    <location>
        <begin position="48"/>
        <end position="57"/>
    </location>
</feature>
<dbReference type="Proteomes" id="UP001642260">
    <property type="component" value="Unassembled WGS sequence"/>
</dbReference>
<feature type="compositionally biased region" description="Polar residues" evidence="1">
    <location>
        <begin position="21"/>
        <end position="32"/>
    </location>
</feature>
<evidence type="ECO:0000313" key="3">
    <source>
        <dbReference type="Proteomes" id="UP001642260"/>
    </source>
</evidence>
<gene>
    <name evidence="2" type="ORF">ERUC_LOCUS20844</name>
</gene>